<dbReference type="InterPro" id="IPR050723">
    <property type="entry name" value="CFA/CMAS"/>
</dbReference>
<organism evidence="7 8">
    <name type="scientific">Acinetobacter johnsonii</name>
    <dbReference type="NCBI Taxonomy" id="40214"/>
    <lineage>
        <taxon>Bacteria</taxon>
        <taxon>Pseudomonadati</taxon>
        <taxon>Pseudomonadota</taxon>
        <taxon>Gammaproteobacteria</taxon>
        <taxon>Moraxellales</taxon>
        <taxon>Moraxellaceae</taxon>
        <taxon>Acinetobacter</taxon>
    </lineage>
</organism>
<dbReference type="Pfam" id="PF13649">
    <property type="entry name" value="Methyltransf_25"/>
    <property type="match status" value="1"/>
</dbReference>
<evidence type="ECO:0000256" key="1">
    <source>
        <dbReference type="ARBA" id="ARBA00010815"/>
    </source>
</evidence>
<reference evidence="7 8" key="1">
    <citation type="submission" date="2017-02" db="EMBL/GenBank/DDBJ databases">
        <authorList>
            <person name="Peterson S.W."/>
        </authorList>
    </citation>
    <scope>NUCLEOTIDE SEQUENCE [LARGE SCALE GENOMIC DNA]</scope>
    <source>
        <strain evidence="7">C6</strain>
    </source>
</reference>
<evidence type="ECO:0000313" key="8">
    <source>
        <dbReference type="Proteomes" id="UP000196240"/>
    </source>
</evidence>
<feature type="domain" description="Methyltransferase" evidence="6">
    <location>
        <begin position="67"/>
        <end position="159"/>
    </location>
</feature>
<evidence type="ECO:0000256" key="3">
    <source>
        <dbReference type="ARBA" id="ARBA00022679"/>
    </source>
</evidence>
<dbReference type="InterPro" id="IPR029063">
    <property type="entry name" value="SAM-dependent_MTases_sf"/>
</dbReference>
<dbReference type="Proteomes" id="UP000196240">
    <property type="component" value="Unassembled WGS sequence"/>
</dbReference>
<evidence type="ECO:0000313" key="7">
    <source>
        <dbReference type="EMBL" id="SJX21563.1"/>
    </source>
</evidence>
<name>A0A1R7QBB4_ACIJO</name>
<comment type="similarity">
    <text evidence="1">Belongs to the CFA/CMAS family.</text>
</comment>
<dbReference type="GO" id="GO:0032259">
    <property type="term" value="P:methylation"/>
    <property type="evidence" value="ECO:0007669"/>
    <property type="project" value="UniProtKB-KW"/>
</dbReference>
<evidence type="ECO:0000256" key="5">
    <source>
        <dbReference type="ARBA" id="ARBA00023098"/>
    </source>
</evidence>
<dbReference type="EMBL" id="FUUY01000003">
    <property type="protein sequence ID" value="SJX21563.1"/>
    <property type="molecule type" value="Genomic_DNA"/>
</dbReference>
<dbReference type="SUPFAM" id="SSF53335">
    <property type="entry name" value="S-adenosyl-L-methionine-dependent methyltransferases"/>
    <property type="match status" value="1"/>
</dbReference>
<keyword evidence="2 7" id="KW-0489">Methyltransferase</keyword>
<dbReference type="AlphaFoldDB" id="A0A1R7QBB4"/>
<sequence length="278" mass="31860">MKWLQTLQRHLPKHKYAIDVKQLGDHAVLAWSNLGYWGDARSSYPEACQTLAIHLADRLQLKSNDRVLDLGCGQGASLLLWQQHYHVQQLCAVELQAECVQRIQHTLNSKIHIIQTSFLNLNSKLFSAPFDVVFCLDAAYHSDLNSFLRSTHSVLNSKGRIGFHYLMLSDAFLNLNRFEKFQLKMLLKAADVHLEHLQLEANLKHSIEAQGYQQVAIEDLSDAVLAGFSRYYHVHLAQQVAQNLDHFKIKMTAKLCQKLFEQGIVRYVQITAIKDNLK</sequence>
<dbReference type="PANTHER" id="PTHR43667:SF1">
    <property type="entry name" value="CYCLOPROPANE-FATTY-ACYL-PHOSPHOLIPID SYNTHASE"/>
    <property type="match status" value="1"/>
</dbReference>
<keyword evidence="4" id="KW-0949">S-adenosyl-L-methionine</keyword>
<dbReference type="RefSeq" id="WP_087011833.1">
    <property type="nucleotide sequence ID" value="NZ_FUUY01000003.1"/>
</dbReference>
<protein>
    <submittedName>
        <fullName evidence="7">Glycine/sarcosine/dimethylglycine N-methyltransferase</fullName>
        <ecNumber evidence="7">2.1.1.156</ecNumber>
    </submittedName>
</protein>
<gene>
    <name evidence="7" type="ORF">ACNJC6_01182</name>
</gene>
<dbReference type="InterPro" id="IPR041698">
    <property type="entry name" value="Methyltransf_25"/>
</dbReference>
<evidence type="ECO:0000259" key="6">
    <source>
        <dbReference type="Pfam" id="PF13649"/>
    </source>
</evidence>
<keyword evidence="3 7" id="KW-0808">Transferase</keyword>
<dbReference type="Gene3D" id="3.40.50.150">
    <property type="entry name" value="Vaccinia Virus protein VP39"/>
    <property type="match status" value="1"/>
</dbReference>
<accession>A0A1R7QBB4</accession>
<dbReference type="PANTHER" id="PTHR43667">
    <property type="entry name" value="CYCLOPROPANE-FATTY-ACYL-PHOSPHOLIPID SYNTHASE"/>
    <property type="match status" value="1"/>
</dbReference>
<dbReference type="EC" id="2.1.1.156" evidence="7"/>
<dbReference type="GO" id="GO:0008168">
    <property type="term" value="F:methyltransferase activity"/>
    <property type="evidence" value="ECO:0007669"/>
    <property type="project" value="UniProtKB-KW"/>
</dbReference>
<dbReference type="CDD" id="cd02440">
    <property type="entry name" value="AdoMet_MTases"/>
    <property type="match status" value="1"/>
</dbReference>
<evidence type="ECO:0000256" key="4">
    <source>
        <dbReference type="ARBA" id="ARBA00022691"/>
    </source>
</evidence>
<proteinExistence type="inferred from homology"/>
<dbReference type="GO" id="GO:0006629">
    <property type="term" value="P:lipid metabolic process"/>
    <property type="evidence" value="ECO:0007669"/>
    <property type="project" value="UniProtKB-KW"/>
</dbReference>
<evidence type="ECO:0000256" key="2">
    <source>
        <dbReference type="ARBA" id="ARBA00022603"/>
    </source>
</evidence>
<keyword evidence="5" id="KW-0443">Lipid metabolism</keyword>